<feature type="domain" description="DUF202" evidence="6">
    <location>
        <begin position="8"/>
        <end position="71"/>
    </location>
</feature>
<organism evidence="7 8">
    <name type="scientific">Prauserella sediminis</name>
    <dbReference type="NCBI Taxonomy" id="577680"/>
    <lineage>
        <taxon>Bacteria</taxon>
        <taxon>Bacillati</taxon>
        <taxon>Actinomycetota</taxon>
        <taxon>Actinomycetes</taxon>
        <taxon>Pseudonocardiales</taxon>
        <taxon>Pseudonocardiaceae</taxon>
        <taxon>Prauserella</taxon>
        <taxon>Prauserella salsuginis group</taxon>
    </lineage>
</organism>
<feature type="transmembrane region" description="Helical" evidence="5">
    <location>
        <begin position="81"/>
        <end position="101"/>
    </location>
</feature>
<evidence type="ECO:0000256" key="4">
    <source>
        <dbReference type="ARBA" id="ARBA00023136"/>
    </source>
</evidence>
<dbReference type="Proteomes" id="UP000564573">
    <property type="component" value="Unassembled WGS sequence"/>
</dbReference>
<accession>A0A839XUH3</accession>
<evidence type="ECO:0000259" key="6">
    <source>
        <dbReference type="Pfam" id="PF02656"/>
    </source>
</evidence>
<dbReference type="EMBL" id="JACIBS010000001">
    <property type="protein sequence ID" value="MBB3664688.1"/>
    <property type="molecule type" value="Genomic_DNA"/>
</dbReference>
<comment type="subcellular location">
    <subcellularLocation>
        <location evidence="1">Endomembrane system</location>
        <topology evidence="1">Multi-pass membrane protein</topology>
    </subcellularLocation>
</comment>
<gene>
    <name evidence="7" type="ORF">FB384_003592</name>
</gene>
<keyword evidence="3 5" id="KW-1133">Transmembrane helix</keyword>
<sequence length="103" mass="10973">MPRPLPDRPGLQPERTELAWERTAAAFVVNGLLLLARPHEEFTAARVGLAVAALVAACFVARVGRRRARGRACTRGLRRQIHAAAAATALFAAAATAYLPFAA</sequence>
<protein>
    <submittedName>
        <fullName evidence="7">Uncharacterized membrane protein YidH (DUF202 family)</fullName>
    </submittedName>
</protein>
<evidence type="ECO:0000256" key="3">
    <source>
        <dbReference type="ARBA" id="ARBA00022989"/>
    </source>
</evidence>
<dbReference type="InterPro" id="IPR003807">
    <property type="entry name" value="DUF202"/>
</dbReference>
<reference evidence="7 8" key="1">
    <citation type="submission" date="2020-08" db="EMBL/GenBank/DDBJ databases">
        <title>Sequencing the genomes of 1000 actinobacteria strains.</title>
        <authorList>
            <person name="Klenk H.-P."/>
        </authorList>
    </citation>
    <scope>NUCLEOTIDE SEQUENCE [LARGE SCALE GENOMIC DNA]</scope>
    <source>
        <strain evidence="7 8">DSM 45267</strain>
    </source>
</reference>
<dbReference type="Pfam" id="PF02656">
    <property type="entry name" value="DUF202"/>
    <property type="match status" value="1"/>
</dbReference>
<evidence type="ECO:0000256" key="1">
    <source>
        <dbReference type="ARBA" id="ARBA00004127"/>
    </source>
</evidence>
<feature type="transmembrane region" description="Helical" evidence="5">
    <location>
        <begin position="42"/>
        <end position="61"/>
    </location>
</feature>
<evidence type="ECO:0000256" key="2">
    <source>
        <dbReference type="ARBA" id="ARBA00022692"/>
    </source>
</evidence>
<name>A0A839XUH3_9PSEU</name>
<proteinExistence type="predicted"/>
<evidence type="ECO:0000313" key="7">
    <source>
        <dbReference type="EMBL" id="MBB3664688.1"/>
    </source>
</evidence>
<keyword evidence="4 5" id="KW-0472">Membrane</keyword>
<dbReference type="GO" id="GO:0012505">
    <property type="term" value="C:endomembrane system"/>
    <property type="evidence" value="ECO:0007669"/>
    <property type="project" value="UniProtKB-SubCell"/>
</dbReference>
<evidence type="ECO:0000256" key="5">
    <source>
        <dbReference type="SAM" id="Phobius"/>
    </source>
</evidence>
<dbReference type="RefSeq" id="WP_183784574.1">
    <property type="nucleotide sequence ID" value="NZ_JACIBS010000001.1"/>
</dbReference>
<evidence type="ECO:0000313" key="8">
    <source>
        <dbReference type="Proteomes" id="UP000564573"/>
    </source>
</evidence>
<keyword evidence="2 5" id="KW-0812">Transmembrane</keyword>
<keyword evidence="8" id="KW-1185">Reference proteome</keyword>
<comment type="caution">
    <text evidence="7">The sequence shown here is derived from an EMBL/GenBank/DDBJ whole genome shotgun (WGS) entry which is preliminary data.</text>
</comment>
<dbReference type="AlphaFoldDB" id="A0A839XUH3"/>